<evidence type="ECO:0000256" key="1">
    <source>
        <dbReference type="SAM" id="MobiDB-lite"/>
    </source>
</evidence>
<dbReference type="Proteomes" id="UP000267289">
    <property type="component" value="Unassembled WGS sequence"/>
</dbReference>
<feature type="compositionally biased region" description="Low complexity" evidence="1">
    <location>
        <begin position="64"/>
        <end position="86"/>
    </location>
</feature>
<protein>
    <submittedName>
        <fullName evidence="2">Uncharacterized protein</fullName>
    </submittedName>
</protein>
<sequence>MTSDIDHHNLNPPNPSDWNAVQAYNQEAWYYNTLKAQLERQLDAANAQYTPANDAKRADIPYWTQPAPQQPRTPGTRPQPGTSPSPSIADQAKKIGEEVKTVPKGSGQLQALADKVTSLHLDQEQAAEAAEIAAQTAFGDTGGIVNLPDGTKVVLPAMLPQRVALIVRPDGSVAVFNGDLTQFLPYLGK</sequence>
<proteinExistence type="predicted"/>
<dbReference type="EMBL" id="UPHQ01000047">
    <property type="protein sequence ID" value="VBA36414.1"/>
    <property type="molecule type" value="Genomic_DNA"/>
</dbReference>
<evidence type="ECO:0000313" key="3">
    <source>
        <dbReference type="Proteomes" id="UP000267289"/>
    </source>
</evidence>
<dbReference type="AlphaFoldDB" id="A0A498PUR9"/>
<keyword evidence="3" id="KW-1185">Reference proteome</keyword>
<dbReference type="OrthoDB" id="4730409at2"/>
<accession>A0A498PUR9</accession>
<gene>
    <name evidence="2" type="ORF">LAUMK13_01138</name>
</gene>
<organism evidence="2 3">
    <name type="scientific">Mycobacterium innocens</name>
    <dbReference type="NCBI Taxonomy" id="2341083"/>
    <lineage>
        <taxon>Bacteria</taxon>
        <taxon>Bacillati</taxon>
        <taxon>Actinomycetota</taxon>
        <taxon>Actinomycetes</taxon>
        <taxon>Mycobacteriales</taxon>
        <taxon>Mycobacteriaceae</taxon>
        <taxon>Mycobacterium</taxon>
    </lineage>
</organism>
<reference evidence="2 3" key="1">
    <citation type="submission" date="2018-09" db="EMBL/GenBank/DDBJ databases">
        <authorList>
            <person name="Tagini F."/>
        </authorList>
    </citation>
    <scope>NUCLEOTIDE SEQUENCE [LARGE SCALE GENOMIC DNA]</scope>
    <source>
        <strain evidence="2 3">MK13</strain>
    </source>
</reference>
<evidence type="ECO:0000313" key="2">
    <source>
        <dbReference type="EMBL" id="VBA36414.1"/>
    </source>
</evidence>
<name>A0A498PUR9_9MYCO</name>
<feature type="region of interest" description="Disordered" evidence="1">
    <location>
        <begin position="52"/>
        <end position="94"/>
    </location>
</feature>